<dbReference type="GO" id="GO:0003735">
    <property type="term" value="F:structural constituent of ribosome"/>
    <property type="evidence" value="ECO:0007669"/>
    <property type="project" value="TreeGrafter"/>
</dbReference>
<evidence type="ECO:0000256" key="4">
    <source>
        <dbReference type="SAM" id="MobiDB-lite"/>
    </source>
</evidence>
<dbReference type="InterPro" id="IPR003029">
    <property type="entry name" value="S1_domain"/>
</dbReference>
<dbReference type="EMBL" id="CP036287">
    <property type="protein sequence ID" value="QDU65855.1"/>
    <property type="molecule type" value="Genomic_DNA"/>
</dbReference>
<dbReference type="PANTHER" id="PTHR10724:SF7">
    <property type="entry name" value="SMALL RIBOSOMAL SUBUNIT PROTEIN BS1C"/>
    <property type="match status" value="1"/>
</dbReference>
<dbReference type="SMART" id="SM00316">
    <property type="entry name" value="S1"/>
    <property type="match status" value="4"/>
</dbReference>
<dbReference type="PROSITE" id="PS50126">
    <property type="entry name" value="S1"/>
    <property type="match status" value="3"/>
</dbReference>
<feature type="domain" description="S1 motif" evidence="5">
    <location>
        <begin position="131"/>
        <end position="197"/>
    </location>
</feature>
<sequence>MTPKPPSERDPVDADLEAALADVGSLLDIDLDPTPSQVASSKGSKSKAGAGRRGRSEDDLVKGKIAGVSGDDVIVEIGPRMQGVIDAGEFDAPPTEGEVYEFTMHGQKDGLWLLSRRRARALAAWNDVSVGSHVEGMVSAVNSGGLEVQIGPLHAFMPASQASGGHVEDLSTLVGQKLVVEVMEVDPGKKRFVVSRRKVLERERASLRDQIVGHLHPGDDVQGKVSRIETFGAFVDLGGVDGLVHVSQISRKRVDKVDEVLKVGDVVQAKVLEVKEGGKRISLSMKALEPDPWDDAAMRFADDTVIEGTVTRLQEFGAFVEIAPGLDGLLHVSQILGGGQRVNRPGDVLKVGEKVTVRVQSVDSGKRRISLTRLDERGAILGSEEAVDAAELDQLVKEKVKSSGPLGTNLGNLFKKALGDK</sequence>
<dbReference type="AlphaFoldDB" id="A0A518BFV3"/>
<accession>A0A518BFV3</accession>
<dbReference type="PRINTS" id="PR00681">
    <property type="entry name" value="RIBOSOMALS1"/>
</dbReference>
<dbReference type="GO" id="GO:0003729">
    <property type="term" value="F:mRNA binding"/>
    <property type="evidence" value="ECO:0007669"/>
    <property type="project" value="TreeGrafter"/>
</dbReference>
<dbReference type="SUPFAM" id="SSF50249">
    <property type="entry name" value="Nucleic acid-binding proteins"/>
    <property type="match status" value="3"/>
</dbReference>
<evidence type="ECO:0000313" key="7">
    <source>
        <dbReference type="Proteomes" id="UP000316921"/>
    </source>
</evidence>
<feature type="compositionally biased region" description="Low complexity" evidence="4">
    <location>
        <begin position="39"/>
        <end position="49"/>
    </location>
</feature>
<feature type="region of interest" description="Disordered" evidence="4">
    <location>
        <begin position="31"/>
        <end position="62"/>
    </location>
</feature>
<dbReference type="InterPro" id="IPR050437">
    <property type="entry name" value="Ribos_protein_bS1-like"/>
</dbReference>
<name>A0A518BFV3_9BACT</name>
<dbReference type="FunFam" id="2.40.50.140:FF:000051">
    <property type="entry name" value="RNA-binding transcriptional accessory protein"/>
    <property type="match status" value="1"/>
</dbReference>
<evidence type="ECO:0000256" key="3">
    <source>
        <dbReference type="ARBA" id="ARBA00023274"/>
    </source>
</evidence>
<gene>
    <name evidence="6" type="primary">rpsA_1</name>
    <name evidence="6" type="ORF">Pla133_09210</name>
</gene>
<dbReference type="KEGG" id="pbap:Pla133_09210"/>
<evidence type="ECO:0000256" key="2">
    <source>
        <dbReference type="ARBA" id="ARBA00022980"/>
    </source>
</evidence>
<dbReference type="GO" id="GO:0006412">
    <property type="term" value="P:translation"/>
    <property type="evidence" value="ECO:0007669"/>
    <property type="project" value="TreeGrafter"/>
</dbReference>
<organism evidence="6 7">
    <name type="scientific">Engelhardtia mirabilis</name>
    <dbReference type="NCBI Taxonomy" id="2528011"/>
    <lineage>
        <taxon>Bacteria</taxon>
        <taxon>Pseudomonadati</taxon>
        <taxon>Planctomycetota</taxon>
        <taxon>Planctomycetia</taxon>
        <taxon>Planctomycetia incertae sedis</taxon>
        <taxon>Engelhardtia</taxon>
    </lineage>
</organism>
<proteinExistence type="inferred from homology"/>
<dbReference type="InterPro" id="IPR035104">
    <property type="entry name" value="Ribosomal_protein_S1-like"/>
</dbReference>
<evidence type="ECO:0000256" key="1">
    <source>
        <dbReference type="ARBA" id="ARBA00006767"/>
    </source>
</evidence>
<dbReference type="RefSeq" id="WP_145062878.1">
    <property type="nucleotide sequence ID" value="NZ_CP036287.1"/>
</dbReference>
<keyword evidence="7" id="KW-1185">Reference proteome</keyword>
<dbReference type="InterPro" id="IPR012340">
    <property type="entry name" value="NA-bd_OB-fold"/>
</dbReference>
<dbReference type="PANTHER" id="PTHR10724">
    <property type="entry name" value="30S RIBOSOMAL PROTEIN S1"/>
    <property type="match status" value="1"/>
</dbReference>
<dbReference type="CDD" id="cd04465">
    <property type="entry name" value="S1_RPS1_repeat_ec2_hs2"/>
    <property type="match status" value="1"/>
</dbReference>
<protein>
    <submittedName>
        <fullName evidence="6">30S ribosomal protein S1</fullName>
    </submittedName>
</protein>
<dbReference type="Gene3D" id="2.40.50.140">
    <property type="entry name" value="Nucleic acid-binding proteins"/>
    <property type="match status" value="4"/>
</dbReference>
<evidence type="ECO:0000313" key="6">
    <source>
        <dbReference type="EMBL" id="QDU65855.1"/>
    </source>
</evidence>
<dbReference type="Proteomes" id="UP000316921">
    <property type="component" value="Chromosome"/>
</dbReference>
<keyword evidence="3" id="KW-0687">Ribonucleoprotein</keyword>
<evidence type="ECO:0000259" key="5">
    <source>
        <dbReference type="PROSITE" id="PS50126"/>
    </source>
</evidence>
<dbReference type="Pfam" id="PF00575">
    <property type="entry name" value="S1"/>
    <property type="match status" value="3"/>
</dbReference>
<feature type="domain" description="S1 motif" evidence="5">
    <location>
        <begin position="303"/>
        <end position="374"/>
    </location>
</feature>
<comment type="similarity">
    <text evidence="1">Belongs to the bacterial ribosomal protein bS1 family.</text>
</comment>
<dbReference type="GO" id="GO:0022627">
    <property type="term" value="C:cytosolic small ribosomal subunit"/>
    <property type="evidence" value="ECO:0007669"/>
    <property type="project" value="TreeGrafter"/>
</dbReference>
<feature type="domain" description="S1 motif" evidence="5">
    <location>
        <begin position="218"/>
        <end position="286"/>
    </location>
</feature>
<reference evidence="6 7" key="1">
    <citation type="submission" date="2019-02" db="EMBL/GenBank/DDBJ databases">
        <title>Deep-cultivation of Planctomycetes and their phenomic and genomic characterization uncovers novel biology.</title>
        <authorList>
            <person name="Wiegand S."/>
            <person name="Jogler M."/>
            <person name="Boedeker C."/>
            <person name="Pinto D."/>
            <person name="Vollmers J."/>
            <person name="Rivas-Marin E."/>
            <person name="Kohn T."/>
            <person name="Peeters S.H."/>
            <person name="Heuer A."/>
            <person name="Rast P."/>
            <person name="Oberbeckmann S."/>
            <person name="Bunk B."/>
            <person name="Jeske O."/>
            <person name="Meyerdierks A."/>
            <person name="Storesund J.E."/>
            <person name="Kallscheuer N."/>
            <person name="Luecker S."/>
            <person name="Lage O.M."/>
            <person name="Pohl T."/>
            <person name="Merkel B.J."/>
            <person name="Hornburger P."/>
            <person name="Mueller R.-W."/>
            <person name="Bruemmer F."/>
            <person name="Labrenz M."/>
            <person name="Spormann A.M."/>
            <person name="Op den Camp H."/>
            <person name="Overmann J."/>
            <person name="Amann R."/>
            <person name="Jetten M.S.M."/>
            <person name="Mascher T."/>
            <person name="Medema M.H."/>
            <person name="Devos D.P."/>
            <person name="Kaster A.-K."/>
            <person name="Ovreas L."/>
            <person name="Rohde M."/>
            <person name="Galperin M.Y."/>
            <person name="Jogler C."/>
        </authorList>
    </citation>
    <scope>NUCLEOTIDE SEQUENCE [LARGE SCALE GENOMIC DNA]</scope>
    <source>
        <strain evidence="6 7">Pla133</strain>
    </source>
</reference>
<keyword evidence="2 6" id="KW-0689">Ribosomal protein</keyword>